<keyword evidence="4 6" id="KW-0067">ATP-binding</keyword>
<evidence type="ECO:0000256" key="3">
    <source>
        <dbReference type="ARBA" id="ARBA00022741"/>
    </source>
</evidence>
<comment type="caution">
    <text evidence="6">The sequence shown here is derived from an EMBL/GenBank/DDBJ whole genome shotgun (WGS) entry which is preliminary data.</text>
</comment>
<dbReference type="PROSITE" id="PS50893">
    <property type="entry name" value="ABC_TRANSPORTER_2"/>
    <property type="match status" value="2"/>
</dbReference>
<dbReference type="InterPro" id="IPR017871">
    <property type="entry name" value="ABC_transporter-like_CS"/>
</dbReference>
<protein>
    <submittedName>
        <fullName evidence="6">Peptide/nickel transport system ATP-binding protein</fullName>
    </submittedName>
</protein>
<gene>
    <name evidence="6" type="ORF">HNR67_004374</name>
</gene>
<sequence length="493" mass="51401">MKPLVRLEDLALGAGDQRLLDGVSVELGRGESVGIVGPSGSGKTTLALALFGHLRPGVRHLGGRVLVDGHDMLPRRAPGVAGRVLGYLGQDPGGSLNPYARVGSILRTAARGRGAVPELLAGVGLPADLARRYPHQLSGGQQQRVALAAALAGRPALLVLDEPTTALDVLATQEVLAELARVRASGTGLVWISHDHGTVAALTNRVLELERGKVVRDGRPLDRPIRTAGQRGTGESGREVLTVRGLSARHGKRTVLAGVDLTVHSGQLLVVLGASGAGKSTLARRITGLHPQGDGQIRLGDTLLAPDVRKRNLAQRAALGLVAQNPADALHPYQTVRTALSRPTSTLRRTTTTEADVRRLLELVRLPGEFADRLPGELSGGQRQRVALARALAAGPEVLLCDEATSALDTSAQEEVLAVLADVRARLGLAVVLITHDPHVAVTADQVVVLHGGRVATTGSAAHLFPGQDDPATAVARLLTPISPHDTRGVAQA</sequence>
<dbReference type="InterPro" id="IPR027417">
    <property type="entry name" value="P-loop_NTPase"/>
</dbReference>
<name>A0A7W7CE71_9PSEU</name>
<evidence type="ECO:0000256" key="1">
    <source>
        <dbReference type="ARBA" id="ARBA00005417"/>
    </source>
</evidence>
<feature type="domain" description="ABC transporter" evidence="5">
    <location>
        <begin position="5"/>
        <end position="236"/>
    </location>
</feature>
<dbReference type="SMART" id="SM00382">
    <property type="entry name" value="AAA"/>
    <property type="match status" value="2"/>
</dbReference>
<dbReference type="PROSITE" id="PS00211">
    <property type="entry name" value="ABC_TRANSPORTER_1"/>
    <property type="match status" value="2"/>
</dbReference>
<feature type="domain" description="ABC transporter" evidence="5">
    <location>
        <begin position="241"/>
        <end position="477"/>
    </location>
</feature>
<dbReference type="CDD" id="cd03257">
    <property type="entry name" value="ABC_NikE_OppD_transporters"/>
    <property type="match status" value="1"/>
</dbReference>
<dbReference type="GO" id="GO:0005524">
    <property type="term" value="F:ATP binding"/>
    <property type="evidence" value="ECO:0007669"/>
    <property type="project" value="UniProtKB-KW"/>
</dbReference>
<accession>A0A7W7CE71</accession>
<dbReference type="Gene3D" id="3.40.50.300">
    <property type="entry name" value="P-loop containing nucleotide triphosphate hydrolases"/>
    <property type="match status" value="2"/>
</dbReference>
<dbReference type="InterPro" id="IPR003593">
    <property type="entry name" value="AAA+_ATPase"/>
</dbReference>
<comment type="similarity">
    <text evidence="1">Belongs to the ABC transporter superfamily.</text>
</comment>
<dbReference type="InterPro" id="IPR003439">
    <property type="entry name" value="ABC_transporter-like_ATP-bd"/>
</dbReference>
<keyword evidence="7" id="KW-1185">Reference proteome</keyword>
<evidence type="ECO:0000313" key="6">
    <source>
        <dbReference type="EMBL" id="MBB4678256.1"/>
    </source>
</evidence>
<dbReference type="SUPFAM" id="SSF52540">
    <property type="entry name" value="P-loop containing nucleoside triphosphate hydrolases"/>
    <property type="match status" value="2"/>
</dbReference>
<dbReference type="Proteomes" id="UP000533598">
    <property type="component" value="Unassembled WGS sequence"/>
</dbReference>
<dbReference type="EMBL" id="JACHMH010000001">
    <property type="protein sequence ID" value="MBB4678256.1"/>
    <property type="molecule type" value="Genomic_DNA"/>
</dbReference>
<dbReference type="PANTHER" id="PTHR43776">
    <property type="entry name" value="TRANSPORT ATP-BINDING PROTEIN"/>
    <property type="match status" value="1"/>
</dbReference>
<dbReference type="AlphaFoldDB" id="A0A7W7CE71"/>
<dbReference type="InterPro" id="IPR050319">
    <property type="entry name" value="ABC_transp_ATP-bind"/>
</dbReference>
<organism evidence="6 7">
    <name type="scientific">Crossiella cryophila</name>
    <dbReference type="NCBI Taxonomy" id="43355"/>
    <lineage>
        <taxon>Bacteria</taxon>
        <taxon>Bacillati</taxon>
        <taxon>Actinomycetota</taxon>
        <taxon>Actinomycetes</taxon>
        <taxon>Pseudonocardiales</taxon>
        <taxon>Pseudonocardiaceae</taxon>
        <taxon>Crossiella</taxon>
    </lineage>
</organism>
<evidence type="ECO:0000313" key="7">
    <source>
        <dbReference type="Proteomes" id="UP000533598"/>
    </source>
</evidence>
<dbReference type="Pfam" id="PF00005">
    <property type="entry name" value="ABC_tran"/>
    <property type="match status" value="2"/>
</dbReference>
<evidence type="ECO:0000256" key="2">
    <source>
        <dbReference type="ARBA" id="ARBA00022448"/>
    </source>
</evidence>
<proteinExistence type="inferred from homology"/>
<dbReference type="GO" id="GO:0016887">
    <property type="term" value="F:ATP hydrolysis activity"/>
    <property type="evidence" value="ECO:0007669"/>
    <property type="project" value="InterPro"/>
</dbReference>
<dbReference type="PANTHER" id="PTHR43776:SF7">
    <property type="entry name" value="D,D-DIPEPTIDE TRANSPORT ATP-BINDING PROTEIN DDPF-RELATED"/>
    <property type="match status" value="1"/>
</dbReference>
<dbReference type="GO" id="GO:0055085">
    <property type="term" value="P:transmembrane transport"/>
    <property type="evidence" value="ECO:0007669"/>
    <property type="project" value="UniProtKB-ARBA"/>
</dbReference>
<reference evidence="6 7" key="1">
    <citation type="submission" date="2020-08" db="EMBL/GenBank/DDBJ databases">
        <title>Sequencing the genomes of 1000 actinobacteria strains.</title>
        <authorList>
            <person name="Klenk H.-P."/>
        </authorList>
    </citation>
    <scope>NUCLEOTIDE SEQUENCE [LARGE SCALE GENOMIC DNA]</scope>
    <source>
        <strain evidence="6 7">DSM 44230</strain>
    </source>
</reference>
<evidence type="ECO:0000259" key="5">
    <source>
        <dbReference type="PROSITE" id="PS50893"/>
    </source>
</evidence>
<keyword evidence="2" id="KW-0813">Transport</keyword>
<dbReference type="RefSeq" id="WP_185004112.1">
    <property type="nucleotide sequence ID" value="NZ_BAAAUI010000004.1"/>
</dbReference>
<keyword evidence="3" id="KW-0547">Nucleotide-binding</keyword>
<evidence type="ECO:0000256" key="4">
    <source>
        <dbReference type="ARBA" id="ARBA00022840"/>
    </source>
</evidence>